<keyword evidence="3" id="KW-0833">Ubl conjugation pathway</keyword>
<sequence length="460" mass="50037">MTSDLSGHMLGPKCCRVSAIWKPPCIRSFVHCEGISSHTQRTHSLQSVKVALPPLHPSSPRAHSFKLVTRAPATASLSRAFRRSGKGSNSRQDVSLLTNQETCGHMSPCTSMTSFHNHASSCILAADGKVGATIWHALLPARHLAPLESDFSMTSIRSLSVGRCGIDSVASMMLGSSDSNLVDNSSKPLSRLRPGGLPLDNVALPKLSSLNVRTAMAGCLSEGSWNAAWDARPARWLHGRHSAWLLFGVCACFSAASVPFITPESSPVLTEAGVDNLLPPPALLKPDNQSAESTSVTPLSEQSGHGKEIITDYTVTGIPGDGRCLFRAVAHGLCLRRGRDAPDETTQRQLADELRCSVADELIKRRDSTEWFIEGDFDQYVERMRQTHVWGGEPELLMLSHVLEMPITVYMIEEKTKSGLISIAEYGQEHSKTDPIQVLYHGFGHYEALQIPSNKANSKL</sequence>
<feature type="region of interest" description="Disordered" evidence="4">
    <location>
        <begin position="280"/>
        <end position="304"/>
    </location>
</feature>
<dbReference type="EMBL" id="ABEU02000013">
    <property type="status" value="NOT_ANNOTATED_CDS"/>
    <property type="molecule type" value="Genomic_DNA"/>
</dbReference>
<dbReference type="GO" id="GO:0005737">
    <property type="term" value="C:cytoplasm"/>
    <property type="evidence" value="ECO:0007669"/>
    <property type="project" value="UniProtKB-SubCell"/>
</dbReference>
<evidence type="ECO:0000256" key="4">
    <source>
        <dbReference type="SAM" id="MobiDB-lite"/>
    </source>
</evidence>
<keyword evidence="3" id="KW-0645">Protease</keyword>
<protein>
    <recommendedName>
        <fullName evidence="3">Ubiquitin thioesterase OTU</fullName>
        <ecNumber evidence="3">3.4.19.12</ecNumber>
    </recommendedName>
</protein>
<evidence type="ECO:0000313" key="6">
    <source>
        <dbReference type="EnsemblPlants" id="Pp3c13_8540V3.3"/>
    </source>
</evidence>
<dbReference type="EnsemblPlants" id="Pp3c13_8540V3.3">
    <property type="protein sequence ID" value="Pp3c13_8540V3.3"/>
    <property type="gene ID" value="Pp3c13_8540"/>
</dbReference>
<evidence type="ECO:0000256" key="1">
    <source>
        <dbReference type="ARBA" id="ARBA00000707"/>
    </source>
</evidence>
<dbReference type="Gramene" id="Pp3c13_8540V3.3">
    <property type="protein sequence ID" value="Pp3c13_8540V3.3"/>
    <property type="gene ID" value="Pp3c13_8540"/>
</dbReference>
<dbReference type="PANTHER" id="PTHR13312">
    <property type="entry name" value="HIV-INDUCED PROTEIN-7-LIKE PROTEASE"/>
    <property type="match status" value="1"/>
</dbReference>
<dbReference type="Gramene" id="Pp3c13_8540V3.5">
    <property type="protein sequence ID" value="Pp3c13_8540V3.5"/>
    <property type="gene ID" value="Pp3c13_8540"/>
</dbReference>
<comment type="subcellular location">
    <subcellularLocation>
        <location evidence="3">Cytoplasm</location>
    </subcellularLocation>
</comment>
<proteinExistence type="predicted"/>
<dbReference type="EnsemblPlants" id="Pp3c13_8540V3.9">
    <property type="protein sequence ID" value="Pp3c13_8540V3.9"/>
    <property type="gene ID" value="Pp3c13_8540"/>
</dbReference>
<dbReference type="Gramene" id="Pp3c13_8540V3.11">
    <property type="protein sequence ID" value="Pp3c13_8540V3.11"/>
    <property type="gene ID" value="Pp3c13_8540"/>
</dbReference>
<evidence type="ECO:0000259" key="5">
    <source>
        <dbReference type="PROSITE" id="PS50802"/>
    </source>
</evidence>
<name>A0A7I4APY4_PHYPA</name>
<keyword evidence="3" id="KW-0963">Cytoplasm</keyword>
<dbReference type="InterPro" id="IPR038765">
    <property type="entry name" value="Papain-like_cys_pep_sf"/>
</dbReference>
<dbReference type="PANTHER" id="PTHR13312:SF6">
    <property type="entry name" value="UBIQUITIN THIOESTERASE OTU"/>
    <property type="match status" value="1"/>
</dbReference>
<dbReference type="RefSeq" id="XP_073394457.1">
    <property type="nucleotide sequence ID" value="XM_073538356.1"/>
</dbReference>
<dbReference type="Proteomes" id="UP000006727">
    <property type="component" value="Chromosome 13"/>
</dbReference>
<evidence type="ECO:0000313" key="7">
    <source>
        <dbReference type="Proteomes" id="UP000006727"/>
    </source>
</evidence>
<dbReference type="Gene3D" id="3.90.70.80">
    <property type="match status" value="1"/>
</dbReference>
<comment type="function">
    <text evidence="3">Hydrolase that can remove conjugated ubiquitin from proteins and may therefore play an important regulatory role at the level of protein turnover by preventing degradation.</text>
</comment>
<dbReference type="Gramene" id="Pp3c13_8540V3.9">
    <property type="protein sequence ID" value="Pp3c13_8540V3.9"/>
    <property type="gene ID" value="Pp3c13_8540"/>
</dbReference>
<dbReference type="SUPFAM" id="SSF54001">
    <property type="entry name" value="Cysteine proteinases"/>
    <property type="match status" value="1"/>
</dbReference>
<dbReference type="RefSeq" id="XP_024392937.1">
    <property type="nucleotide sequence ID" value="XM_024537169.2"/>
</dbReference>
<dbReference type="Gramene" id="Pp3c13_8540V3.10">
    <property type="protein sequence ID" value="Pp3c13_8540V3.10"/>
    <property type="gene ID" value="Pp3c13_8540"/>
</dbReference>
<dbReference type="CDD" id="cd22760">
    <property type="entry name" value="OTU_plant_OTU4-like"/>
    <property type="match status" value="1"/>
</dbReference>
<keyword evidence="3" id="KW-0788">Thiol protease</keyword>
<dbReference type="EnsemblPlants" id="Pp3c13_8540V3.4">
    <property type="protein sequence ID" value="Pp3c13_8540V3.4"/>
    <property type="gene ID" value="Pp3c13_8540"/>
</dbReference>
<reference evidence="6" key="3">
    <citation type="submission" date="2020-12" db="UniProtKB">
        <authorList>
            <consortium name="EnsemblPlants"/>
        </authorList>
    </citation>
    <scope>IDENTIFICATION</scope>
</reference>
<dbReference type="EnsemblPlants" id="Pp3c13_8540V3.10">
    <property type="protein sequence ID" value="Pp3c13_8540V3.10"/>
    <property type="gene ID" value="Pp3c13_8540"/>
</dbReference>
<dbReference type="Gramene" id="Pp3c13_8540V3.12">
    <property type="protein sequence ID" value="Pp3c13_8540V3.12"/>
    <property type="gene ID" value="Pp3c13_8540"/>
</dbReference>
<dbReference type="InterPro" id="IPR047947">
    <property type="entry name" value="OTU4_OTU"/>
</dbReference>
<accession>A0A7I4APY4</accession>
<dbReference type="GeneID" id="112290652"/>
<dbReference type="EnsemblPlants" id="Pp3c13_8540V3.5">
    <property type="protein sequence ID" value="Pp3c13_8540V3.5"/>
    <property type="gene ID" value="Pp3c13_8540"/>
</dbReference>
<evidence type="ECO:0000256" key="3">
    <source>
        <dbReference type="RuleBase" id="RU367104"/>
    </source>
</evidence>
<feature type="domain" description="OTU" evidence="5">
    <location>
        <begin position="313"/>
        <end position="452"/>
    </location>
</feature>
<dbReference type="Gramene" id="Pp3c13_8540V3.13">
    <property type="protein sequence ID" value="Pp3c13_8540V3.13"/>
    <property type="gene ID" value="Pp3c13_8540"/>
</dbReference>
<dbReference type="PROSITE" id="PS50802">
    <property type="entry name" value="OTU"/>
    <property type="match status" value="1"/>
</dbReference>
<dbReference type="AlphaFoldDB" id="A0A7I4APY4"/>
<dbReference type="GO" id="GO:0004843">
    <property type="term" value="F:cysteine-type deubiquitinase activity"/>
    <property type="evidence" value="ECO:0000318"/>
    <property type="project" value="GO_Central"/>
</dbReference>
<dbReference type="EnsemblPlants" id="Pp3c13_8540V3.11">
    <property type="protein sequence ID" value="Pp3c13_8540V3.11"/>
    <property type="gene ID" value="Pp3c13_8540"/>
</dbReference>
<dbReference type="FunFam" id="3.90.70.80:FF:000007">
    <property type="entry name" value="OTU domain-containing protein"/>
    <property type="match status" value="1"/>
</dbReference>
<dbReference type="EnsemblPlants" id="Pp3c13_8540V3.13">
    <property type="protein sequence ID" value="Pp3c13_8540V3.13"/>
    <property type="gene ID" value="Pp3c13_8540"/>
</dbReference>
<dbReference type="EnsemblPlants" id="Pp3c13_8540V3.12">
    <property type="protein sequence ID" value="Pp3c13_8540V3.12"/>
    <property type="gene ID" value="Pp3c13_8540"/>
</dbReference>
<dbReference type="InterPro" id="IPR003323">
    <property type="entry name" value="OTU_dom"/>
</dbReference>
<dbReference type="OrthoDB" id="409956at2759"/>
<reference evidence="6 7" key="2">
    <citation type="journal article" date="2018" name="Plant J.">
        <title>The Physcomitrella patens chromosome-scale assembly reveals moss genome structure and evolution.</title>
        <authorList>
            <person name="Lang D."/>
            <person name="Ullrich K.K."/>
            <person name="Murat F."/>
            <person name="Fuchs J."/>
            <person name="Jenkins J."/>
            <person name="Haas F.B."/>
            <person name="Piednoel M."/>
            <person name="Gundlach H."/>
            <person name="Van Bel M."/>
            <person name="Meyberg R."/>
            <person name="Vives C."/>
            <person name="Morata J."/>
            <person name="Symeonidi A."/>
            <person name="Hiss M."/>
            <person name="Muchero W."/>
            <person name="Kamisugi Y."/>
            <person name="Saleh O."/>
            <person name="Blanc G."/>
            <person name="Decker E.L."/>
            <person name="van Gessel N."/>
            <person name="Grimwood J."/>
            <person name="Hayes R.D."/>
            <person name="Graham S.W."/>
            <person name="Gunter L.E."/>
            <person name="McDaniel S.F."/>
            <person name="Hoernstein S.N.W."/>
            <person name="Larsson A."/>
            <person name="Li F.W."/>
            <person name="Perroud P.F."/>
            <person name="Phillips J."/>
            <person name="Ranjan P."/>
            <person name="Rokshar D.S."/>
            <person name="Rothfels C.J."/>
            <person name="Schneider L."/>
            <person name="Shu S."/>
            <person name="Stevenson D.W."/>
            <person name="Thummler F."/>
            <person name="Tillich M."/>
            <person name="Villarreal Aguilar J.C."/>
            <person name="Widiez T."/>
            <person name="Wong G.K."/>
            <person name="Wymore A."/>
            <person name="Zhang Y."/>
            <person name="Zimmer A.D."/>
            <person name="Quatrano R.S."/>
            <person name="Mayer K.F.X."/>
            <person name="Goodstein D."/>
            <person name="Casacuberta J.M."/>
            <person name="Vandepoele K."/>
            <person name="Reski R."/>
            <person name="Cuming A.C."/>
            <person name="Tuskan G.A."/>
            <person name="Maumus F."/>
            <person name="Salse J."/>
            <person name="Schmutz J."/>
            <person name="Rensing S.A."/>
        </authorList>
    </citation>
    <scope>NUCLEOTIDE SEQUENCE [LARGE SCALE GENOMIC DNA]</scope>
    <source>
        <strain evidence="6 7">cv. Gransden 2004</strain>
    </source>
</reference>
<dbReference type="RefSeq" id="XP_024392936.1">
    <property type="nucleotide sequence ID" value="XM_024537168.2"/>
</dbReference>
<dbReference type="Gramene" id="Pp3c13_8540V3.4">
    <property type="protein sequence ID" value="Pp3c13_8540V3.4"/>
    <property type="gene ID" value="Pp3c13_8540"/>
</dbReference>
<feature type="compositionally biased region" description="Polar residues" evidence="4">
    <location>
        <begin position="287"/>
        <end position="303"/>
    </location>
</feature>
<keyword evidence="2 3" id="KW-0378">Hydrolase</keyword>
<dbReference type="KEGG" id="ppp:112290652"/>
<dbReference type="EC" id="3.4.19.12" evidence="3"/>
<organism evidence="6 7">
    <name type="scientific">Physcomitrium patens</name>
    <name type="common">Spreading-leaved earth moss</name>
    <name type="synonym">Physcomitrella patens</name>
    <dbReference type="NCBI Taxonomy" id="3218"/>
    <lineage>
        <taxon>Eukaryota</taxon>
        <taxon>Viridiplantae</taxon>
        <taxon>Streptophyta</taxon>
        <taxon>Embryophyta</taxon>
        <taxon>Bryophyta</taxon>
        <taxon>Bryophytina</taxon>
        <taxon>Bryopsida</taxon>
        <taxon>Funariidae</taxon>
        <taxon>Funariales</taxon>
        <taxon>Funariaceae</taxon>
        <taxon>Physcomitrium</taxon>
    </lineage>
</organism>
<dbReference type="Pfam" id="PF02338">
    <property type="entry name" value="OTU"/>
    <property type="match status" value="1"/>
</dbReference>
<keyword evidence="7" id="KW-1185">Reference proteome</keyword>
<dbReference type="RefSeq" id="XP_024392938.1">
    <property type="nucleotide sequence ID" value="XM_024537170.2"/>
</dbReference>
<gene>
    <name evidence="6" type="primary">LOC112290652</name>
</gene>
<comment type="catalytic activity">
    <reaction evidence="1 3">
        <text>Thiol-dependent hydrolysis of ester, thioester, amide, peptide and isopeptide bonds formed by the C-terminal Gly of ubiquitin (a 76-residue protein attached to proteins as an intracellular targeting signal).</text>
        <dbReference type="EC" id="3.4.19.12"/>
    </reaction>
</comment>
<evidence type="ECO:0000256" key="2">
    <source>
        <dbReference type="ARBA" id="ARBA00022801"/>
    </source>
</evidence>
<reference evidence="6 7" key="1">
    <citation type="journal article" date="2008" name="Science">
        <title>The Physcomitrella genome reveals evolutionary insights into the conquest of land by plants.</title>
        <authorList>
            <person name="Rensing S."/>
            <person name="Lang D."/>
            <person name="Zimmer A."/>
            <person name="Terry A."/>
            <person name="Salamov A."/>
            <person name="Shapiro H."/>
            <person name="Nishiyama T."/>
            <person name="Perroud P.-F."/>
            <person name="Lindquist E."/>
            <person name="Kamisugi Y."/>
            <person name="Tanahashi T."/>
            <person name="Sakakibara K."/>
            <person name="Fujita T."/>
            <person name="Oishi K."/>
            <person name="Shin-I T."/>
            <person name="Kuroki Y."/>
            <person name="Toyoda A."/>
            <person name="Suzuki Y."/>
            <person name="Hashimoto A."/>
            <person name="Yamaguchi K."/>
            <person name="Sugano A."/>
            <person name="Kohara Y."/>
            <person name="Fujiyama A."/>
            <person name="Anterola A."/>
            <person name="Aoki S."/>
            <person name="Ashton N."/>
            <person name="Barbazuk W.B."/>
            <person name="Barker E."/>
            <person name="Bennetzen J."/>
            <person name="Bezanilla M."/>
            <person name="Blankenship R."/>
            <person name="Cho S.H."/>
            <person name="Dutcher S."/>
            <person name="Estelle M."/>
            <person name="Fawcett J.A."/>
            <person name="Gundlach H."/>
            <person name="Hanada K."/>
            <person name="Heyl A."/>
            <person name="Hicks K.A."/>
            <person name="Hugh J."/>
            <person name="Lohr M."/>
            <person name="Mayer K."/>
            <person name="Melkozernov A."/>
            <person name="Murata T."/>
            <person name="Nelson D."/>
            <person name="Pils B."/>
            <person name="Prigge M."/>
            <person name="Reiss B."/>
            <person name="Renner T."/>
            <person name="Rombauts S."/>
            <person name="Rushton P."/>
            <person name="Sanderfoot A."/>
            <person name="Schween G."/>
            <person name="Shiu S.-H."/>
            <person name="Stueber K."/>
            <person name="Theodoulou F.L."/>
            <person name="Tu H."/>
            <person name="Van de Peer Y."/>
            <person name="Verrier P.J."/>
            <person name="Waters E."/>
            <person name="Wood A."/>
            <person name="Yang L."/>
            <person name="Cove D."/>
            <person name="Cuming A."/>
            <person name="Hasebe M."/>
            <person name="Lucas S."/>
            <person name="Mishler D.B."/>
            <person name="Reski R."/>
            <person name="Grigoriev I."/>
            <person name="Quatrano R.S."/>
            <person name="Boore J.L."/>
        </authorList>
    </citation>
    <scope>NUCLEOTIDE SEQUENCE [LARGE SCALE GENOMIC DNA]</scope>
    <source>
        <strain evidence="6 7">cv. Gransden 2004</strain>
    </source>
</reference>